<gene>
    <name evidence="2" type="ORF">SAMN05421863_102057</name>
</gene>
<dbReference type="Pfam" id="PF11075">
    <property type="entry name" value="DUF2780"/>
    <property type="match status" value="1"/>
</dbReference>
<feature type="chain" id="PRO_5010202286" description="DUF2780 domain-containing protein" evidence="1">
    <location>
        <begin position="26"/>
        <end position="172"/>
    </location>
</feature>
<dbReference type="RefSeq" id="WP_074905339.1">
    <property type="nucleotide sequence ID" value="NZ_FOUB01000020.1"/>
</dbReference>
<feature type="signal peptide" evidence="1">
    <location>
        <begin position="1"/>
        <end position="25"/>
    </location>
</feature>
<evidence type="ECO:0008006" key="4">
    <source>
        <dbReference type="Google" id="ProtNLM"/>
    </source>
</evidence>
<keyword evidence="1" id="KW-0732">Signal</keyword>
<dbReference type="EMBL" id="FOUB01000020">
    <property type="protein sequence ID" value="SFM27711.1"/>
    <property type="molecule type" value="Genomic_DNA"/>
</dbReference>
<dbReference type="InterPro" id="IPR021302">
    <property type="entry name" value="DUF2780_VcgC/VcgE"/>
</dbReference>
<accession>A0A1I4PIQ2</accession>
<dbReference type="AlphaFoldDB" id="A0A1I4PIQ2"/>
<organism evidence="2 3">
    <name type="scientific">Nitrosomonas communis</name>
    <dbReference type="NCBI Taxonomy" id="44574"/>
    <lineage>
        <taxon>Bacteria</taxon>
        <taxon>Pseudomonadati</taxon>
        <taxon>Pseudomonadota</taxon>
        <taxon>Betaproteobacteria</taxon>
        <taxon>Nitrosomonadales</taxon>
        <taxon>Nitrosomonadaceae</taxon>
        <taxon>Nitrosomonas</taxon>
    </lineage>
</organism>
<proteinExistence type="predicted"/>
<keyword evidence="3" id="KW-1185">Reference proteome</keyword>
<evidence type="ECO:0000313" key="3">
    <source>
        <dbReference type="Proteomes" id="UP000183287"/>
    </source>
</evidence>
<dbReference type="OrthoDB" id="8546843at2"/>
<evidence type="ECO:0000313" key="2">
    <source>
        <dbReference type="EMBL" id="SFM27711.1"/>
    </source>
</evidence>
<name>A0A1I4PIQ2_9PROT</name>
<dbReference type="Proteomes" id="UP000183287">
    <property type="component" value="Unassembled WGS sequence"/>
</dbReference>
<sequence>MKTIRLISACFSFSIALFVPGHASAIDLGELPSASETLEQGKQVLPGSEAAKTAVPAEIPATGLTKELMQQFGINQRQAEAGAGSLFQLAKTKMSAEDFTALTDAVPEIPHLLTVAPPPSPLGGGGMAATFLEIGLKPEMVQKFIPTIVQYVESSGGSTVAAALKSALMGGM</sequence>
<reference evidence="3" key="1">
    <citation type="submission" date="2016-10" db="EMBL/GenBank/DDBJ databases">
        <authorList>
            <person name="Varghese N."/>
            <person name="Submissions S."/>
        </authorList>
    </citation>
    <scope>NUCLEOTIDE SEQUENCE [LARGE SCALE GENOMIC DNA]</scope>
    <source>
        <strain evidence="3">Nm44</strain>
    </source>
</reference>
<evidence type="ECO:0000256" key="1">
    <source>
        <dbReference type="SAM" id="SignalP"/>
    </source>
</evidence>
<protein>
    <recommendedName>
        <fullName evidence="4">DUF2780 domain-containing protein</fullName>
    </recommendedName>
</protein>